<keyword evidence="1" id="KW-0472">Membrane</keyword>
<dbReference type="EnsemblPlants" id="OPUNC01G02540.1">
    <property type="protein sequence ID" value="OPUNC01G02540.1"/>
    <property type="gene ID" value="OPUNC01G02540"/>
</dbReference>
<dbReference type="OMA" id="WMNSGMA"/>
<evidence type="ECO:0000313" key="2">
    <source>
        <dbReference type="EnsemblPlants" id="OPUNC01G02540.1"/>
    </source>
</evidence>
<reference evidence="2" key="1">
    <citation type="submission" date="2015-04" db="UniProtKB">
        <authorList>
            <consortium name="EnsemblPlants"/>
        </authorList>
    </citation>
    <scope>IDENTIFICATION</scope>
</reference>
<keyword evidence="3" id="KW-1185">Reference proteome</keyword>
<proteinExistence type="predicted"/>
<sequence length="111" mass="11072">MAAEAEALMDADRWEPEAGGGAALAAVGIATVSATTTLAAAFKPATGGLVSETYYRLALSGAFLGGVTLVGASVWVTDNPVARHAAGKKFLCAAVPPLLAAVGLSIMALLW</sequence>
<dbReference type="PANTHER" id="PTHR33530:SF4">
    <property type="entry name" value="OS01G0145800 PROTEIN"/>
    <property type="match status" value="1"/>
</dbReference>
<accession>A0A0E0JDZ2</accession>
<feature type="transmembrane region" description="Helical" evidence="1">
    <location>
        <begin position="54"/>
        <end position="78"/>
    </location>
</feature>
<dbReference type="AlphaFoldDB" id="A0A0E0JDZ2"/>
<dbReference type="Proteomes" id="UP000026962">
    <property type="component" value="Chromosome 1"/>
</dbReference>
<keyword evidence="1" id="KW-1133">Transmembrane helix</keyword>
<protein>
    <submittedName>
        <fullName evidence="2">Uncharacterized protein</fullName>
    </submittedName>
</protein>
<dbReference type="HOGENOM" id="CLU_124662_2_0_1"/>
<reference evidence="2" key="2">
    <citation type="submission" date="2018-05" db="EMBL/GenBank/DDBJ databases">
        <title>OpunRS2 (Oryza punctata Reference Sequence Version 2).</title>
        <authorList>
            <person name="Zhang J."/>
            <person name="Kudrna D."/>
            <person name="Lee S."/>
            <person name="Talag J."/>
            <person name="Welchert J."/>
            <person name="Wing R.A."/>
        </authorList>
    </citation>
    <scope>NUCLEOTIDE SEQUENCE [LARGE SCALE GENOMIC DNA]</scope>
</reference>
<dbReference type="Pfam" id="PF12442">
    <property type="entry name" value="DUF3681"/>
    <property type="match status" value="1"/>
</dbReference>
<dbReference type="Gramene" id="OPUNC01G02540.1">
    <property type="protein sequence ID" value="OPUNC01G02540.1"/>
    <property type="gene ID" value="OPUNC01G02540"/>
</dbReference>
<dbReference type="InterPro" id="IPR022149">
    <property type="entry name" value="DUF3681"/>
</dbReference>
<organism evidence="2">
    <name type="scientific">Oryza punctata</name>
    <name type="common">Red rice</name>
    <dbReference type="NCBI Taxonomy" id="4537"/>
    <lineage>
        <taxon>Eukaryota</taxon>
        <taxon>Viridiplantae</taxon>
        <taxon>Streptophyta</taxon>
        <taxon>Embryophyta</taxon>
        <taxon>Tracheophyta</taxon>
        <taxon>Spermatophyta</taxon>
        <taxon>Magnoliopsida</taxon>
        <taxon>Liliopsida</taxon>
        <taxon>Poales</taxon>
        <taxon>Poaceae</taxon>
        <taxon>BOP clade</taxon>
        <taxon>Oryzoideae</taxon>
        <taxon>Oryzeae</taxon>
        <taxon>Oryzinae</taxon>
        <taxon>Oryza</taxon>
    </lineage>
</organism>
<evidence type="ECO:0000256" key="1">
    <source>
        <dbReference type="SAM" id="Phobius"/>
    </source>
</evidence>
<evidence type="ECO:0000313" key="3">
    <source>
        <dbReference type="Proteomes" id="UP000026962"/>
    </source>
</evidence>
<name>A0A0E0JDZ2_ORYPU</name>
<feature type="transmembrane region" description="Helical" evidence="1">
    <location>
        <begin position="90"/>
        <end position="110"/>
    </location>
</feature>
<feature type="transmembrane region" description="Helical" evidence="1">
    <location>
        <begin position="21"/>
        <end position="42"/>
    </location>
</feature>
<dbReference type="PANTHER" id="PTHR33530">
    <property type="entry name" value="OS01G0147100 PROTEIN"/>
    <property type="match status" value="1"/>
</dbReference>
<keyword evidence="1" id="KW-0812">Transmembrane</keyword>